<accession>A0A1I1DT52</accession>
<dbReference type="Gene3D" id="3.40.50.300">
    <property type="entry name" value="P-loop containing nucleotide triphosphate hydrolases"/>
    <property type="match status" value="1"/>
</dbReference>
<dbReference type="InterPro" id="IPR011009">
    <property type="entry name" value="Kinase-like_dom_sf"/>
</dbReference>
<protein>
    <recommendedName>
        <fullName evidence="1">Aminoglycoside phosphotransferase domain-containing protein</fullName>
    </recommendedName>
</protein>
<dbReference type="Pfam" id="PF01636">
    <property type="entry name" value="APH"/>
    <property type="match status" value="1"/>
</dbReference>
<keyword evidence="3" id="KW-1185">Reference proteome</keyword>
<dbReference type="PANTHER" id="PTHR43883:SF1">
    <property type="entry name" value="GLUCONOKINASE"/>
    <property type="match status" value="1"/>
</dbReference>
<sequence length="516" mass="54824">MLVQDQRATMEFLANPESHGGTGPVEVVETHISAVFLTGARAFKLKKAVHLPYADFSTPQIRLAACEKELALNRATTPALYLGVRRITRGPDGLTFDGDGELVDAVVEMVRFDQSSLFDGLAKRGVLTAACLDELAGEIVAAHDAAAVVHGESGAENVRGVLDINRAGFGESRVFDPAEIDAIDGAFRSALDRHAALLDARAAAGAIRRCHGDLHLRNICLFEGRPRLFDCIDFNDRLATVDVLYDFAFLAMDLWHRGMEVQANQLTNRYLDLAGQEDGYPLMPLFTALRAAVRAHVTATRAEGVKGEEADRARASARAYYDLALEILDPRAPQLVAIGGLSGSGKSTLAATLAPRLGAPPGARRLESDRIRKAMFGVGAATHLPQEAYTDAVSDAVYGQITQRAASLVAAGCAVVADATFDRAGRRDAIATCVGDAPFLGVWLEADPAVLHQRLTSRDSGASDADAAVLDAQLSRDPGIIAWLRLTTNDPLPKTLAAVIAALGEEKGGNAGTEQA</sequence>
<reference evidence="2 3" key="1">
    <citation type="submission" date="2016-10" db="EMBL/GenBank/DDBJ databases">
        <authorList>
            <person name="de Groot N.N."/>
        </authorList>
    </citation>
    <scope>NUCLEOTIDE SEQUENCE [LARGE SCALE GENOMIC DNA]</scope>
    <source>
        <strain evidence="2 3">DSM 19548</strain>
    </source>
</reference>
<dbReference type="Proteomes" id="UP000198728">
    <property type="component" value="Unassembled WGS sequence"/>
</dbReference>
<dbReference type="InterPro" id="IPR052732">
    <property type="entry name" value="Cell-binding_unc_protein"/>
</dbReference>
<dbReference type="AlphaFoldDB" id="A0A1I1DT52"/>
<proteinExistence type="predicted"/>
<dbReference type="SUPFAM" id="SSF52540">
    <property type="entry name" value="P-loop containing nucleoside triphosphate hydrolases"/>
    <property type="match status" value="1"/>
</dbReference>
<dbReference type="Pfam" id="PF13671">
    <property type="entry name" value="AAA_33"/>
    <property type="match status" value="1"/>
</dbReference>
<dbReference type="OrthoDB" id="9810277at2"/>
<dbReference type="EMBL" id="FOLG01000001">
    <property type="protein sequence ID" value="SFB77987.1"/>
    <property type="molecule type" value="Genomic_DNA"/>
</dbReference>
<gene>
    <name evidence="2" type="ORF">SAMN04488094_101460</name>
</gene>
<evidence type="ECO:0000259" key="1">
    <source>
        <dbReference type="Pfam" id="PF01636"/>
    </source>
</evidence>
<evidence type="ECO:0000313" key="2">
    <source>
        <dbReference type="EMBL" id="SFB77987.1"/>
    </source>
</evidence>
<dbReference type="RefSeq" id="WP_093359039.1">
    <property type="nucleotide sequence ID" value="NZ_FOLG01000001.1"/>
</dbReference>
<dbReference type="SUPFAM" id="SSF56112">
    <property type="entry name" value="Protein kinase-like (PK-like)"/>
    <property type="match status" value="1"/>
</dbReference>
<feature type="domain" description="Aminoglycoside phosphotransferase" evidence="1">
    <location>
        <begin position="159"/>
        <end position="266"/>
    </location>
</feature>
<dbReference type="InterPro" id="IPR027417">
    <property type="entry name" value="P-loop_NTPase"/>
</dbReference>
<evidence type="ECO:0000313" key="3">
    <source>
        <dbReference type="Proteomes" id="UP000198728"/>
    </source>
</evidence>
<dbReference type="PANTHER" id="PTHR43883">
    <property type="entry name" value="SLR0207 PROTEIN"/>
    <property type="match status" value="1"/>
</dbReference>
<name>A0A1I1DT52_9RHOB</name>
<dbReference type="InterPro" id="IPR002575">
    <property type="entry name" value="Aminoglycoside_PTrfase"/>
</dbReference>
<dbReference type="Gene3D" id="3.90.1200.10">
    <property type="match status" value="1"/>
</dbReference>
<organism evidence="2 3">
    <name type="scientific">Tropicimonas isoalkanivorans</name>
    <dbReference type="NCBI Taxonomy" id="441112"/>
    <lineage>
        <taxon>Bacteria</taxon>
        <taxon>Pseudomonadati</taxon>
        <taxon>Pseudomonadota</taxon>
        <taxon>Alphaproteobacteria</taxon>
        <taxon>Rhodobacterales</taxon>
        <taxon>Roseobacteraceae</taxon>
        <taxon>Tropicimonas</taxon>
    </lineage>
</organism>
<dbReference type="STRING" id="441112.SAMN04488094_101460"/>